<dbReference type="AlphaFoldDB" id="A0A0D3HAP9"/>
<accession>A0A0D3HAP9</accession>
<dbReference type="PROSITE" id="PS51257">
    <property type="entry name" value="PROKAR_LIPOPROTEIN"/>
    <property type="match status" value="1"/>
</dbReference>
<name>A0A0D3HAP9_9ORYZ</name>
<proteinExistence type="predicted"/>
<sequence>MAANRRCCLLPFIFFFFFSFFFFFLSGCLRAGAGDRGALDPVLLYGVDNAHSMVSSVHSLPAWLACVVLAAGHTPLQDVPPPSPLHADHALLFLPPSNGEKERNKEESKCDGKLDGSDKNGVMGLFRDIR</sequence>
<reference evidence="2" key="1">
    <citation type="journal article" date="2009" name="Rice">
        <title>De Novo Next Generation Sequencing of Plant Genomes.</title>
        <authorList>
            <person name="Rounsley S."/>
            <person name="Marri P.R."/>
            <person name="Yu Y."/>
            <person name="He R."/>
            <person name="Sisneros N."/>
            <person name="Goicoechea J.L."/>
            <person name="Lee S.J."/>
            <person name="Angelova A."/>
            <person name="Kudrna D."/>
            <person name="Luo M."/>
            <person name="Affourtit J."/>
            <person name="Desany B."/>
            <person name="Knight J."/>
            <person name="Niazi F."/>
            <person name="Egholm M."/>
            <person name="Wing R.A."/>
        </authorList>
    </citation>
    <scope>NUCLEOTIDE SEQUENCE [LARGE SCALE GENOMIC DNA]</scope>
    <source>
        <strain evidence="2">cv. IRGC 105608</strain>
    </source>
</reference>
<evidence type="ECO:0000313" key="3">
    <source>
        <dbReference type="Proteomes" id="UP000026960"/>
    </source>
</evidence>
<feature type="region of interest" description="Disordered" evidence="1">
    <location>
        <begin position="95"/>
        <end position="116"/>
    </location>
</feature>
<dbReference type="Proteomes" id="UP000026960">
    <property type="component" value="Chromosome 10"/>
</dbReference>
<feature type="compositionally biased region" description="Basic and acidic residues" evidence="1">
    <location>
        <begin position="99"/>
        <end position="116"/>
    </location>
</feature>
<reference evidence="2" key="2">
    <citation type="submission" date="2015-03" db="UniProtKB">
        <authorList>
            <consortium name="EnsemblPlants"/>
        </authorList>
    </citation>
    <scope>IDENTIFICATION</scope>
</reference>
<dbReference type="Gramene" id="OBART10G01040.1">
    <property type="protein sequence ID" value="OBART10G01040.1"/>
    <property type="gene ID" value="OBART10G01040"/>
</dbReference>
<dbReference type="HOGENOM" id="CLU_1941298_0_0_1"/>
<keyword evidence="3" id="KW-1185">Reference proteome</keyword>
<organism evidence="2">
    <name type="scientific">Oryza barthii</name>
    <dbReference type="NCBI Taxonomy" id="65489"/>
    <lineage>
        <taxon>Eukaryota</taxon>
        <taxon>Viridiplantae</taxon>
        <taxon>Streptophyta</taxon>
        <taxon>Embryophyta</taxon>
        <taxon>Tracheophyta</taxon>
        <taxon>Spermatophyta</taxon>
        <taxon>Magnoliopsida</taxon>
        <taxon>Liliopsida</taxon>
        <taxon>Poales</taxon>
        <taxon>Poaceae</taxon>
        <taxon>BOP clade</taxon>
        <taxon>Oryzoideae</taxon>
        <taxon>Oryzeae</taxon>
        <taxon>Oryzinae</taxon>
        <taxon>Oryza</taxon>
    </lineage>
</organism>
<dbReference type="PaxDb" id="65489-OBART10G01040.1"/>
<evidence type="ECO:0000313" key="2">
    <source>
        <dbReference type="EnsemblPlants" id="OBART10G01040.1"/>
    </source>
</evidence>
<evidence type="ECO:0000256" key="1">
    <source>
        <dbReference type="SAM" id="MobiDB-lite"/>
    </source>
</evidence>
<dbReference type="EnsemblPlants" id="OBART10G01040.1">
    <property type="protein sequence ID" value="OBART10G01040.1"/>
    <property type="gene ID" value="OBART10G01040"/>
</dbReference>
<protein>
    <submittedName>
        <fullName evidence="2">Uncharacterized protein</fullName>
    </submittedName>
</protein>